<evidence type="ECO:0000313" key="9">
    <source>
        <dbReference type="EMBL" id="WLF51749.1"/>
    </source>
</evidence>
<dbReference type="PANTHER" id="PTHR43884">
    <property type="entry name" value="ACYL-COA DEHYDROGENASE"/>
    <property type="match status" value="1"/>
</dbReference>
<dbReference type="EMBL" id="CP130956">
    <property type="protein sequence ID" value="WLF52454.1"/>
    <property type="molecule type" value="Genomic_DNA"/>
</dbReference>
<feature type="domain" description="Acyl-CoA dehydrogenase/oxidase C-terminal" evidence="6">
    <location>
        <begin position="240"/>
        <end position="369"/>
    </location>
</feature>
<dbReference type="Proteomes" id="UP001231166">
    <property type="component" value="Plasmid pRho-VOC14-L"/>
</dbReference>
<proteinExistence type="inferred from homology"/>
<dbReference type="InterPro" id="IPR009075">
    <property type="entry name" value="AcylCo_DH/oxidase_C"/>
</dbReference>
<reference evidence="10" key="2">
    <citation type="submission" date="2023-07" db="EMBL/GenBank/DDBJ databases">
        <title>Genomic analysis of Rhodococcus opacus VOC-14 with glycol ethers degradation activity.</title>
        <authorList>
            <person name="Narkevich D.A."/>
            <person name="Hlushen A.M."/>
            <person name="Akhremchuk A.E."/>
            <person name="Sikolenko M.A."/>
            <person name="Valentovich L.N."/>
        </authorList>
    </citation>
    <scope>NUCLEOTIDE SEQUENCE</scope>
    <source>
        <strain evidence="10">VOC-14</strain>
        <plasmid evidence="10">pRho-VOC14-L</plasmid>
    </source>
</reference>
<evidence type="ECO:0000256" key="2">
    <source>
        <dbReference type="ARBA" id="ARBA00009347"/>
    </source>
</evidence>
<evidence type="ECO:0000313" key="11">
    <source>
        <dbReference type="Proteomes" id="UP001066327"/>
    </source>
</evidence>
<keyword evidence="4" id="KW-0274">FAD</keyword>
<comment type="similarity">
    <text evidence="2">Belongs to the acyl-CoA dehydrogenase family.</text>
</comment>
<keyword evidence="11" id="KW-1185">Reference proteome</keyword>
<dbReference type="InterPro" id="IPR009100">
    <property type="entry name" value="AcylCoA_DH/oxidase_NM_dom_sf"/>
</dbReference>
<evidence type="ECO:0000256" key="3">
    <source>
        <dbReference type="ARBA" id="ARBA00022630"/>
    </source>
</evidence>
<keyword evidence="5 10" id="KW-0560">Oxidoreductase</keyword>
<gene>
    <name evidence="8" type="ORF">O4328_37480</name>
    <name evidence="9" type="ORF">Q5707_40410</name>
    <name evidence="10" type="ORF">Q5707_44585</name>
</gene>
<accession>A0AAX3YV89</accession>
<dbReference type="GO" id="GO:0003995">
    <property type="term" value="F:acyl-CoA dehydrogenase activity"/>
    <property type="evidence" value="ECO:0007669"/>
    <property type="project" value="TreeGrafter"/>
</dbReference>
<dbReference type="Pfam" id="PF02771">
    <property type="entry name" value="Acyl-CoA_dh_N"/>
    <property type="match status" value="1"/>
</dbReference>
<keyword evidence="10" id="KW-0614">Plasmid</keyword>
<evidence type="ECO:0000256" key="4">
    <source>
        <dbReference type="ARBA" id="ARBA00022827"/>
    </source>
</evidence>
<dbReference type="Gene3D" id="1.10.540.10">
    <property type="entry name" value="Acyl-CoA dehydrogenase/oxidase, N-terminal domain"/>
    <property type="match status" value="1"/>
</dbReference>
<dbReference type="EC" id="1.-.-.-" evidence="10"/>
<name>A0AAX3YV89_RHOOP</name>
<evidence type="ECO:0000256" key="5">
    <source>
        <dbReference type="ARBA" id="ARBA00023002"/>
    </source>
</evidence>
<comment type="cofactor">
    <cofactor evidence="1">
        <name>FAD</name>
        <dbReference type="ChEBI" id="CHEBI:57692"/>
    </cofactor>
</comment>
<dbReference type="InterPro" id="IPR013786">
    <property type="entry name" value="AcylCoA_DH/ox_N"/>
</dbReference>
<protein>
    <submittedName>
        <fullName evidence="10">Acyl-CoA dehydrogenase family protein</fullName>
        <ecNumber evidence="10">1.-.-.-</ecNumber>
    </submittedName>
    <submittedName>
        <fullName evidence="8">Acyl-CoA/acyl-ACP dehydrogenase</fullName>
    </submittedName>
</protein>
<dbReference type="Pfam" id="PF00441">
    <property type="entry name" value="Acyl-CoA_dh_1"/>
    <property type="match status" value="1"/>
</dbReference>
<evidence type="ECO:0000313" key="10">
    <source>
        <dbReference type="EMBL" id="WLF52454.1"/>
    </source>
</evidence>
<dbReference type="RefSeq" id="WP_269592481.1">
    <property type="nucleotide sequence ID" value="NZ_CP130956.1"/>
</dbReference>
<dbReference type="Gene3D" id="1.20.140.10">
    <property type="entry name" value="Butyryl-CoA Dehydrogenase, subunit A, domain 3"/>
    <property type="match status" value="1"/>
</dbReference>
<sequence length="377" mass="39310">MILEHTESSEDRAFLRESIIAMVRKVNPPENLLERAEAASAGGTDTELWSALGGDFAAPALAVPEALGGVGATFAEAAVVLEELGAALATVPYLSTFVATEVLLAAAGCDISDKWVPRLAAGEATATVIFDPVLIGDHAFAEQSAPFAAQRTPDGYTLSGTDEFVIDGATADLILIPVRDASGCTLFAVEGKHLRRDSMRTLDPTRPLAVITAGDAPAEVVGTVGDAGQLMARARDLALLAIGCEQLGQSKTVLNMAVEYARERIQFGRPIGSFQAIKHKLAEVAVAVQSAESAVEHGIWAAAKGTADELSRAAAMVAMACAPAAVLAAGECIQVHGGIGFTWEHPAHLYYRRALSSAGLLGTPQHHAERLLELALS</sequence>
<dbReference type="SUPFAM" id="SSF47203">
    <property type="entry name" value="Acyl-CoA dehydrogenase C-terminal domain-like"/>
    <property type="match status" value="1"/>
</dbReference>
<geneLocation type="plasmid" evidence="10 12">
    <name>pRho-VOC14-L</name>
</geneLocation>
<evidence type="ECO:0000259" key="7">
    <source>
        <dbReference type="Pfam" id="PF02771"/>
    </source>
</evidence>
<evidence type="ECO:0000259" key="6">
    <source>
        <dbReference type="Pfam" id="PF00441"/>
    </source>
</evidence>
<evidence type="ECO:0000256" key="1">
    <source>
        <dbReference type="ARBA" id="ARBA00001974"/>
    </source>
</evidence>
<dbReference type="InterPro" id="IPR036250">
    <property type="entry name" value="AcylCo_DH-like_C"/>
</dbReference>
<dbReference type="EMBL" id="CP130956">
    <property type="protein sequence ID" value="WLF51749.1"/>
    <property type="molecule type" value="Genomic_DNA"/>
</dbReference>
<dbReference type="EMBL" id="JAPWIS010000030">
    <property type="protein sequence ID" value="MCZ4589275.1"/>
    <property type="molecule type" value="Genomic_DNA"/>
</dbReference>
<dbReference type="SUPFAM" id="SSF56645">
    <property type="entry name" value="Acyl-CoA dehydrogenase NM domain-like"/>
    <property type="match status" value="1"/>
</dbReference>
<evidence type="ECO:0000313" key="8">
    <source>
        <dbReference type="EMBL" id="MCZ4589275.1"/>
    </source>
</evidence>
<dbReference type="InterPro" id="IPR046373">
    <property type="entry name" value="Acyl-CoA_Oxase/DH_mid-dom_sf"/>
</dbReference>
<dbReference type="InterPro" id="IPR037069">
    <property type="entry name" value="AcylCoA_DH/ox_N_sf"/>
</dbReference>
<dbReference type="Gene3D" id="2.40.110.10">
    <property type="entry name" value="Butyryl-CoA Dehydrogenase, subunit A, domain 2"/>
    <property type="match status" value="1"/>
</dbReference>
<dbReference type="GO" id="GO:0050660">
    <property type="term" value="F:flavin adenine dinucleotide binding"/>
    <property type="evidence" value="ECO:0007669"/>
    <property type="project" value="InterPro"/>
</dbReference>
<evidence type="ECO:0000313" key="12">
    <source>
        <dbReference type="Proteomes" id="UP001231166"/>
    </source>
</evidence>
<organism evidence="10 12">
    <name type="scientific">Rhodococcus opacus</name>
    <name type="common">Nocardia opaca</name>
    <dbReference type="NCBI Taxonomy" id="37919"/>
    <lineage>
        <taxon>Bacteria</taxon>
        <taxon>Bacillati</taxon>
        <taxon>Actinomycetota</taxon>
        <taxon>Actinomycetes</taxon>
        <taxon>Mycobacteriales</taxon>
        <taxon>Nocardiaceae</taxon>
        <taxon>Rhodococcus</taxon>
    </lineage>
</organism>
<reference evidence="8" key="1">
    <citation type="submission" date="2022-12" db="EMBL/GenBank/DDBJ databases">
        <authorList>
            <person name="Krivoruchko A.V."/>
            <person name="Elkin A."/>
        </authorList>
    </citation>
    <scope>NUCLEOTIDE SEQUENCE</scope>
    <source>
        <strain evidence="8">IEGM 249</strain>
    </source>
</reference>
<feature type="domain" description="Acyl-CoA dehydrogenase/oxidase N-terminal" evidence="7">
    <location>
        <begin position="15"/>
        <end position="123"/>
    </location>
</feature>
<dbReference type="Proteomes" id="UP001066327">
    <property type="component" value="Unassembled WGS sequence"/>
</dbReference>
<dbReference type="AlphaFoldDB" id="A0AAX3YV89"/>
<dbReference type="PANTHER" id="PTHR43884:SF20">
    <property type="entry name" value="ACYL-COA DEHYDROGENASE FADE28"/>
    <property type="match status" value="1"/>
</dbReference>
<keyword evidence="3" id="KW-0285">Flavoprotein</keyword>